<evidence type="ECO:0000313" key="4">
    <source>
        <dbReference type="Proteomes" id="UP001606303"/>
    </source>
</evidence>
<feature type="transmembrane region" description="Helical" evidence="2">
    <location>
        <begin position="83"/>
        <end position="102"/>
    </location>
</feature>
<evidence type="ECO:0000256" key="2">
    <source>
        <dbReference type="SAM" id="Phobius"/>
    </source>
</evidence>
<comment type="caution">
    <text evidence="3">The sequence shown here is derived from an EMBL/GenBank/DDBJ whole genome shotgun (WGS) entry which is preliminary data.</text>
</comment>
<keyword evidence="2" id="KW-0812">Transmembrane</keyword>
<feature type="transmembrane region" description="Helical" evidence="2">
    <location>
        <begin position="48"/>
        <end position="71"/>
    </location>
</feature>
<dbReference type="RefSeq" id="WP_394381666.1">
    <property type="nucleotide sequence ID" value="NZ_JBIGIB010000001.1"/>
</dbReference>
<name>A0ABW7GV02_9BURK</name>
<gene>
    <name evidence="3" type="ORF">ACG01O_04210</name>
</gene>
<organism evidence="3 4">
    <name type="scientific">Pelomonas baiyunensis</name>
    <dbReference type="NCBI Taxonomy" id="3299026"/>
    <lineage>
        <taxon>Bacteria</taxon>
        <taxon>Pseudomonadati</taxon>
        <taxon>Pseudomonadota</taxon>
        <taxon>Betaproteobacteria</taxon>
        <taxon>Burkholderiales</taxon>
        <taxon>Sphaerotilaceae</taxon>
        <taxon>Roseateles</taxon>
    </lineage>
</organism>
<keyword evidence="2" id="KW-0472">Membrane</keyword>
<evidence type="ECO:0000313" key="3">
    <source>
        <dbReference type="EMBL" id="MFG6465807.1"/>
    </source>
</evidence>
<accession>A0ABW7GV02</accession>
<dbReference type="Proteomes" id="UP001606303">
    <property type="component" value="Unassembled WGS sequence"/>
</dbReference>
<protein>
    <submittedName>
        <fullName evidence="3">Uncharacterized protein</fullName>
    </submittedName>
</protein>
<reference evidence="3 4" key="1">
    <citation type="submission" date="2024-08" db="EMBL/GenBank/DDBJ databases">
        <authorList>
            <person name="Lu H."/>
        </authorList>
    </citation>
    <scope>NUCLEOTIDE SEQUENCE [LARGE SCALE GENOMIC DNA]</scope>
    <source>
        <strain evidence="3 4">BYS87W</strain>
    </source>
</reference>
<feature type="compositionally biased region" description="Low complexity" evidence="1">
    <location>
        <begin position="112"/>
        <end position="123"/>
    </location>
</feature>
<proteinExistence type="predicted"/>
<sequence length="131" mass="13993">MFELNLALTLLIAVLGPLLAIGYVQPYLLVVLDALCANRLPGKVGAHFWIRSAYVMAIAGSLVLGLSFGEFYGSVLDTLRRAVWLTAAGSFLSVAFITRRVWAPVQQQLQAPAAPRAPATPAAPAHPLPRS</sequence>
<dbReference type="EMBL" id="JBIGIB010000001">
    <property type="protein sequence ID" value="MFG6465807.1"/>
    <property type="molecule type" value="Genomic_DNA"/>
</dbReference>
<keyword evidence="2" id="KW-1133">Transmembrane helix</keyword>
<evidence type="ECO:0000256" key="1">
    <source>
        <dbReference type="SAM" id="MobiDB-lite"/>
    </source>
</evidence>
<keyword evidence="4" id="KW-1185">Reference proteome</keyword>
<feature type="region of interest" description="Disordered" evidence="1">
    <location>
        <begin position="112"/>
        <end position="131"/>
    </location>
</feature>